<feature type="region of interest" description="Disordered" evidence="6">
    <location>
        <begin position="102"/>
        <end position="121"/>
    </location>
</feature>
<dbReference type="Pfam" id="PF11951">
    <property type="entry name" value="Fungal_trans_2"/>
    <property type="match status" value="1"/>
</dbReference>
<evidence type="ECO:0000256" key="2">
    <source>
        <dbReference type="ARBA" id="ARBA00023015"/>
    </source>
</evidence>
<comment type="caution">
    <text evidence="8">The sequence shown here is derived from an EMBL/GenBank/DDBJ whole genome shotgun (WGS) entry which is preliminary data.</text>
</comment>
<dbReference type="InterPro" id="IPR021858">
    <property type="entry name" value="Fun_TF"/>
</dbReference>
<dbReference type="Gene3D" id="4.10.240.10">
    <property type="entry name" value="Zn(2)-C6 fungal-type DNA-binding domain"/>
    <property type="match status" value="1"/>
</dbReference>
<dbReference type="PANTHER" id="PTHR37534">
    <property type="entry name" value="TRANSCRIPTIONAL ACTIVATOR PROTEIN UGA3"/>
    <property type="match status" value="1"/>
</dbReference>
<gene>
    <name evidence="8" type="ORF">PECM_006176</name>
</gene>
<evidence type="ECO:0000256" key="4">
    <source>
        <dbReference type="ARBA" id="ARBA00023163"/>
    </source>
</evidence>
<sequence length="1062" mass="116721">MTDPLEAEGPSGPAASAISSIDGPKPAERPAGKQSAARKGPKRRTKTGCLTCRRRRIKCGEEKPTCSNCVKSKRICEGYARRVIFKNPLGLVGSYGTIPAHGQLQQQQQQQPQPQQGPVPAYNHWTASFAQAQHVAAAAAGQHPMLAPRPVDPAALEHHIVPGYEATPPIEQTHNPSAPSFYYPASARQVHGQEWPAQNAQSSAHQPQLTIPQLSTLPHQGLAASNMTGEADRSLPAQSLQYGDSTADADRRIPQVPQAIVYWTNEQLSQDIGFGTVNPAQWQTEMPTGLTAPSISQPDISLAAGDQYPAQDKLGRWQSDALQHPEQLDQRQFVYVDDENNDYYDVDSDDEMAGPSQLEGFNQLSLIMASANHDESRFRSFTAHLNEPNILASYTPSLGSSPLNNPTTARIFAHFIHSTGPSLSIFERHPTDSSISLGAVLPAQQGLWTYTLPLKALENPALLQAILAISSLHIAYLQGTSTTVSLKHYHYALKRIGQAVSLPLPRREIGTLAATELLAYYEVISADHSKWNSHVAGAAQLIKEVDFAGTTRDLRAYRRVISAQRDQLGWSNASMYDHGFGSESSEHDPFAEKETSVNEHLIGSILGRAVNFDDFGRVDIGQPRPFKKNFTRKEIENFRIQCDLYWWFTKQDVFHSFISGEKLFMPYYMQCQCPPRAGVGRIDAIYGSADHLWLLLARVSDFGYRDRKRKIRALRTAGTEWRPSPGMFKFLGRFSSTRDPNAMKDSSGTAPARPPPPSGSPSGPSGSHGSRPSPSDSESPPMYGMVPPHGPARLPSGFADGPGDRQPSFQEEERSEGVTYAEAEQEWEEILVAMDTLANEFGRNFEPLPADVTQSIPTPFGPALQYRTHTIAVIWGFYYAARILLYRLHPSMPPAMMMAAGVAAATTAEYAQIIGRITGGIYYPQRFNLQAGSLSPTLGSSLTEMTVPIFFAGVQYMDPAQRGWTVAKLRDISRLTGWKTSEAIASGCEKAWIVAAKHGRGPPYERTSEVDQTRGPPALDLLERDGGQSNDERRFVSVDTHDRAHYAMGLLSLDADMQSLEL</sequence>
<evidence type="ECO:0000313" key="8">
    <source>
        <dbReference type="EMBL" id="KAF7715975.1"/>
    </source>
</evidence>
<dbReference type="PROSITE" id="PS50048">
    <property type="entry name" value="ZN2_CY6_FUNGAL_2"/>
    <property type="match status" value="1"/>
</dbReference>
<dbReference type="SUPFAM" id="SSF57701">
    <property type="entry name" value="Zn2/Cys6 DNA-binding domain"/>
    <property type="match status" value="1"/>
</dbReference>
<dbReference type="GO" id="GO:0008270">
    <property type="term" value="F:zinc ion binding"/>
    <property type="evidence" value="ECO:0007669"/>
    <property type="project" value="InterPro"/>
</dbReference>
<dbReference type="GO" id="GO:0000981">
    <property type="term" value="F:DNA-binding transcription factor activity, RNA polymerase II-specific"/>
    <property type="evidence" value="ECO:0007669"/>
    <property type="project" value="InterPro"/>
</dbReference>
<dbReference type="GO" id="GO:0045944">
    <property type="term" value="P:positive regulation of transcription by RNA polymerase II"/>
    <property type="evidence" value="ECO:0007669"/>
    <property type="project" value="TreeGrafter"/>
</dbReference>
<comment type="subcellular location">
    <subcellularLocation>
        <location evidence="1">Nucleus</location>
    </subcellularLocation>
</comment>
<dbReference type="PROSITE" id="PS00463">
    <property type="entry name" value="ZN2_CY6_FUNGAL_1"/>
    <property type="match status" value="1"/>
</dbReference>
<dbReference type="SMART" id="SM00066">
    <property type="entry name" value="GAL4"/>
    <property type="match status" value="1"/>
</dbReference>
<organism evidence="8 9">
    <name type="scientific">Penicillium ucsense</name>
    <dbReference type="NCBI Taxonomy" id="2839758"/>
    <lineage>
        <taxon>Eukaryota</taxon>
        <taxon>Fungi</taxon>
        <taxon>Dikarya</taxon>
        <taxon>Ascomycota</taxon>
        <taxon>Pezizomycotina</taxon>
        <taxon>Eurotiomycetes</taxon>
        <taxon>Eurotiomycetidae</taxon>
        <taxon>Eurotiales</taxon>
        <taxon>Aspergillaceae</taxon>
        <taxon>Penicillium</taxon>
    </lineage>
</organism>
<feature type="compositionally biased region" description="Low complexity" evidence="6">
    <location>
        <begin position="103"/>
        <end position="116"/>
    </location>
</feature>
<dbReference type="OrthoDB" id="5391043at2759"/>
<evidence type="ECO:0000256" key="3">
    <source>
        <dbReference type="ARBA" id="ARBA00023125"/>
    </source>
</evidence>
<dbReference type="Proteomes" id="UP000631181">
    <property type="component" value="Unassembled WGS sequence"/>
</dbReference>
<protein>
    <submittedName>
        <fullName evidence="8">Fungal Zn(2)-Cys(6) binuclear cluster domain-containing protein</fullName>
    </submittedName>
</protein>
<evidence type="ECO:0000256" key="1">
    <source>
        <dbReference type="ARBA" id="ARBA00004123"/>
    </source>
</evidence>
<feature type="compositionally biased region" description="Basic and acidic residues" evidence="6">
    <location>
        <begin position="1021"/>
        <end position="1032"/>
    </location>
</feature>
<dbReference type="AlphaFoldDB" id="A0A8J8W422"/>
<feature type="domain" description="Zn(2)-C6 fungal-type" evidence="7">
    <location>
        <begin position="48"/>
        <end position="76"/>
    </location>
</feature>
<evidence type="ECO:0000313" key="9">
    <source>
        <dbReference type="Proteomes" id="UP000631181"/>
    </source>
</evidence>
<evidence type="ECO:0000259" key="7">
    <source>
        <dbReference type="PROSITE" id="PS50048"/>
    </source>
</evidence>
<accession>A0A8J8W422</accession>
<keyword evidence="4" id="KW-0804">Transcription</keyword>
<feature type="compositionally biased region" description="Low complexity" evidence="6">
    <location>
        <begin position="7"/>
        <end position="21"/>
    </location>
</feature>
<evidence type="ECO:0000256" key="5">
    <source>
        <dbReference type="ARBA" id="ARBA00023242"/>
    </source>
</evidence>
<feature type="region of interest" description="Disordered" evidence="6">
    <location>
        <begin position="1001"/>
        <end position="1032"/>
    </location>
</feature>
<dbReference type="InterPro" id="IPR001138">
    <property type="entry name" value="Zn2Cys6_DnaBD"/>
</dbReference>
<feature type="region of interest" description="Disordered" evidence="6">
    <location>
        <begin position="739"/>
        <end position="821"/>
    </location>
</feature>
<dbReference type="EMBL" id="WIWV01000048">
    <property type="protein sequence ID" value="KAF7715975.1"/>
    <property type="molecule type" value="Genomic_DNA"/>
</dbReference>
<keyword evidence="5" id="KW-0539">Nucleus</keyword>
<dbReference type="GO" id="GO:0000976">
    <property type="term" value="F:transcription cis-regulatory region binding"/>
    <property type="evidence" value="ECO:0007669"/>
    <property type="project" value="TreeGrafter"/>
</dbReference>
<keyword evidence="2" id="KW-0805">Transcription regulation</keyword>
<dbReference type="CDD" id="cd00067">
    <property type="entry name" value="GAL4"/>
    <property type="match status" value="1"/>
</dbReference>
<dbReference type="PANTHER" id="PTHR37534:SF23">
    <property type="entry name" value="ZN(II)2CYS6 TRANSCRIPTION FACTOR (EUROFUNG)"/>
    <property type="match status" value="1"/>
</dbReference>
<reference evidence="8" key="1">
    <citation type="journal article" date="2020" name="Front. Microbiol.">
        <title>Gene regulatory networks of Penicillium echinulatum 2HH and Penicillium oxalicum 114-2 inferred by a computational biology approach.</title>
        <authorList>
            <person name="Lenz A.R."/>
            <person name="Galan-Vasquez E."/>
            <person name="Balbinot E."/>
            <person name="De Abreu F.P."/>
            <person name="De Oliveira N.S."/>
            <person name="Da Rosa L.O."/>
            <person name="De Avila E Silva S."/>
            <person name="Camassola M."/>
            <person name="Dillon A.J.P."/>
            <person name="Perez-Rueda E."/>
        </authorList>
    </citation>
    <scope>NUCLEOTIDE SEQUENCE</scope>
    <source>
        <strain evidence="8">S1M29</strain>
    </source>
</reference>
<feature type="region of interest" description="Disordered" evidence="6">
    <location>
        <begin position="1"/>
        <end position="45"/>
    </location>
</feature>
<dbReference type="InterPro" id="IPR036864">
    <property type="entry name" value="Zn2-C6_fun-type_DNA-bd_sf"/>
</dbReference>
<dbReference type="GO" id="GO:0005634">
    <property type="term" value="C:nucleus"/>
    <property type="evidence" value="ECO:0007669"/>
    <property type="project" value="UniProtKB-SubCell"/>
</dbReference>
<keyword evidence="3" id="KW-0238">DNA-binding</keyword>
<evidence type="ECO:0000256" key="6">
    <source>
        <dbReference type="SAM" id="MobiDB-lite"/>
    </source>
</evidence>
<name>A0A8J8W422_9EURO</name>
<keyword evidence="9" id="KW-1185">Reference proteome</keyword>
<proteinExistence type="predicted"/>
<feature type="compositionally biased region" description="Low complexity" evidence="6">
    <location>
        <begin position="760"/>
        <end position="781"/>
    </location>
</feature>
<dbReference type="Pfam" id="PF00172">
    <property type="entry name" value="Zn_clus"/>
    <property type="match status" value="1"/>
</dbReference>